<keyword evidence="3" id="KW-1185">Reference proteome</keyword>
<dbReference type="EMBL" id="FOQY01000009">
    <property type="protein sequence ID" value="SFJ47034.1"/>
    <property type="molecule type" value="Genomic_DNA"/>
</dbReference>
<accession>A0A1I3RK88</accession>
<protein>
    <submittedName>
        <fullName evidence="2">Uncharacterized protein</fullName>
    </submittedName>
</protein>
<proteinExistence type="predicted"/>
<dbReference type="Proteomes" id="UP000199111">
    <property type="component" value="Unassembled WGS sequence"/>
</dbReference>
<evidence type="ECO:0000256" key="1">
    <source>
        <dbReference type="SAM" id="Phobius"/>
    </source>
</evidence>
<evidence type="ECO:0000313" key="3">
    <source>
        <dbReference type="Proteomes" id="UP000199111"/>
    </source>
</evidence>
<reference evidence="3" key="1">
    <citation type="submission" date="2016-10" db="EMBL/GenBank/DDBJ databases">
        <authorList>
            <person name="Varghese N."/>
            <person name="Submissions S."/>
        </authorList>
    </citation>
    <scope>NUCLEOTIDE SEQUENCE [LARGE SCALE GENOMIC DNA]</scope>
    <source>
        <strain evidence="3">CGMCC 4.2126</strain>
    </source>
</reference>
<name>A0A1I3RK88_9ACTN</name>
<organism evidence="2 3">
    <name type="scientific">Streptosporangium canum</name>
    <dbReference type="NCBI Taxonomy" id="324952"/>
    <lineage>
        <taxon>Bacteria</taxon>
        <taxon>Bacillati</taxon>
        <taxon>Actinomycetota</taxon>
        <taxon>Actinomycetes</taxon>
        <taxon>Streptosporangiales</taxon>
        <taxon>Streptosporangiaceae</taxon>
        <taxon>Streptosporangium</taxon>
    </lineage>
</organism>
<sequence length="46" mass="4983">MPIARKAPRNVKEERKERASAWLAAFVIGLPALGLVAVIVALRGRS</sequence>
<keyword evidence="1" id="KW-1133">Transmembrane helix</keyword>
<gene>
    <name evidence="2" type="ORF">SAMN05216275_10983</name>
</gene>
<keyword evidence="1" id="KW-0472">Membrane</keyword>
<evidence type="ECO:0000313" key="2">
    <source>
        <dbReference type="EMBL" id="SFJ47034.1"/>
    </source>
</evidence>
<dbReference type="RefSeq" id="WP_177245119.1">
    <property type="nucleotide sequence ID" value="NZ_FOQY01000009.1"/>
</dbReference>
<dbReference type="GeneID" id="96304108"/>
<keyword evidence="1" id="KW-0812">Transmembrane</keyword>
<feature type="transmembrane region" description="Helical" evidence="1">
    <location>
        <begin position="21"/>
        <end position="42"/>
    </location>
</feature>
<dbReference type="AlphaFoldDB" id="A0A1I3RK88"/>